<feature type="compositionally biased region" description="Polar residues" evidence="1">
    <location>
        <begin position="76"/>
        <end position="95"/>
    </location>
</feature>
<dbReference type="Proteomes" id="UP000285084">
    <property type="component" value="Unassembled WGS sequence"/>
</dbReference>
<evidence type="ECO:0000256" key="1">
    <source>
        <dbReference type="SAM" id="MobiDB-lite"/>
    </source>
</evidence>
<name>A0A420MT73_FUSOX</name>
<dbReference type="VEuPathDB" id="FungiDB:FOIG_09575"/>
<evidence type="ECO:0000313" key="2">
    <source>
        <dbReference type="EMBL" id="RKK71234.1"/>
    </source>
</evidence>
<feature type="compositionally biased region" description="Basic and acidic residues" evidence="1">
    <location>
        <begin position="7"/>
        <end position="25"/>
    </location>
</feature>
<sequence length="113" mass="12719">MTPRTCDNARETEDPKAHRHADNAGRHKHWHIKAEPQSGCSIEFRVPPERLALENKNAFAKGDRSYSAPVGDLTGPNVTTQSASKRPASTDTSDNLYVEKRPTKKPKSQRRRE</sequence>
<feature type="region of interest" description="Disordered" evidence="1">
    <location>
        <begin position="1"/>
        <end position="36"/>
    </location>
</feature>
<gene>
    <name evidence="2" type="ORF">BFJ69_g11180</name>
</gene>
<dbReference type="AlphaFoldDB" id="A0A420MT73"/>
<dbReference type="EMBL" id="MRCX01000119">
    <property type="protein sequence ID" value="RKK71234.1"/>
    <property type="molecule type" value="Genomic_DNA"/>
</dbReference>
<feature type="region of interest" description="Disordered" evidence="1">
    <location>
        <begin position="60"/>
        <end position="113"/>
    </location>
</feature>
<evidence type="ECO:0000313" key="3">
    <source>
        <dbReference type="Proteomes" id="UP000285084"/>
    </source>
</evidence>
<comment type="caution">
    <text evidence="2">The sequence shown here is derived from an EMBL/GenBank/DDBJ whole genome shotgun (WGS) entry which is preliminary data.</text>
</comment>
<accession>A0A420MT73</accession>
<reference evidence="2 3" key="1">
    <citation type="journal article" date="2018" name="Sci. Rep.">
        <title>Characterisation of pathogen-specific regions and novel effector candidates in Fusarium oxysporum f. sp. cepae.</title>
        <authorList>
            <person name="Armitage A.D."/>
            <person name="Taylor A."/>
            <person name="Sobczyk M.K."/>
            <person name="Baxter L."/>
            <person name="Greenfield B.P."/>
            <person name="Bates H.J."/>
            <person name="Wilson F."/>
            <person name="Jackson A.C."/>
            <person name="Ott S."/>
            <person name="Harrison R.J."/>
            <person name="Clarkson J.P."/>
        </authorList>
    </citation>
    <scope>NUCLEOTIDE SEQUENCE [LARGE SCALE GENOMIC DNA]</scope>
    <source>
        <strain evidence="2 3">Fo_A13</strain>
    </source>
</reference>
<proteinExistence type="predicted"/>
<dbReference type="VEuPathDB" id="FungiDB:FOXG_14783"/>
<feature type="compositionally biased region" description="Basic residues" evidence="1">
    <location>
        <begin position="102"/>
        <end position="113"/>
    </location>
</feature>
<organism evidence="2 3">
    <name type="scientific">Fusarium oxysporum</name>
    <name type="common">Fusarium vascular wilt</name>
    <dbReference type="NCBI Taxonomy" id="5507"/>
    <lineage>
        <taxon>Eukaryota</taxon>
        <taxon>Fungi</taxon>
        <taxon>Dikarya</taxon>
        <taxon>Ascomycota</taxon>
        <taxon>Pezizomycotina</taxon>
        <taxon>Sordariomycetes</taxon>
        <taxon>Hypocreomycetidae</taxon>
        <taxon>Hypocreales</taxon>
        <taxon>Nectriaceae</taxon>
        <taxon>Fusarium</taxon>
        <taxon>Fusarium oxysporum species complex</taxon>
    </lineage>
</organism>
<protein>
    <submittedName>
        <fullName evidence="2">Uncharacterized protein</fullName>
    </submittedName>
</protein>